<comment type="caution">
    <text evidence="5">The sequence shown here is derived from an EMBL/GenBank/DDBJ whole genome shotgun (WGS) entry which is preliminary data.</text>
</comment>
<feature type="region of interest" description="Disordered" evidence="2">
    <location>
        <begin position="366"/>
        <end position="387"/>
    </location>
</feature>
<evidence type="ECO:0000313" key="6">
    <source>
        <dbReference type="Proteomes" id="UP000663879"/>
    </source>
</evidence>
<dbReference type="InterPro" id="IPR011989">
    <property type="entry name" value="ARM-like"/>
</dbReference>
<proteinExistence type="predicted"/>
<feature type="domain" description="GBD/FH3" evidence="3">
    <location>
        <begin position="1"/>
        <end position="332"/>
    </location>
</feature>
<dbReference type="GO" id="GO:0003779">
    <property type="term" value="F:actin binding"/>
    <property type="evidence" value="ECO:0007669"/>
    <property type="project" value="InterPro"/>
</dbReference>
<dbReference type="Proteomes" id="UP000663879">
    <property type="component" value="Unassembled WGS sequence"/>
</dbReference>
<dbReference type="SUPFAM" id="SSF48371">
    <property type="entry name" value="ARM repeat"/>
    <property type="match status" value="1"/>
</dbReference>
<feature type="coiled-coil region" evidence="1">
    <location>
        <begin position="858"/>
        <end position="895"/>
    </location>
</feature>
<accession>A0A813QJ17</accession>
<dbReference type="Gene3D" id="1.20.58.2220">
    <property type="entry name" value="Formin, FH2 domain"/>
    <property type="match status" value="1"/>
</dbReference>
<dbReference type="PROSITE" id="PS51444">
    <property type="entry name" value="FH2"/>
    <property type="match status" value="1"/>
</dbReference>
<dbReference type="AlphaFoldDB" id="A0A813QJ17"/>
<evidence type="ECO:0000256" key="1">
    <source>
        <dbReference type="SAM" id="Coils"/>
    </source>
</evidence>
<dbReference type="GO" id="GO:0031267">
    <property type="term" value="F:small GTPase binding"/>
    <property type="evidence" value="ECO:0007669"/>
    <property type="project" value="InterPro"/>
</dbReference>
<gene>
    <name evidence="5" type="ORF">OXX778_LOCUS4777</name>
</gene>
<keyword evidence="6" id="KW-1185">Reference proteome</keyword>
<name>A0A813QJ17_9BILA</name>
<dbReference type="SMART" id="SM01140">
    <property type="entry name" value="Drf_GBD"/>
    <property type="match status" value="1"/>
</dbReference>
<evidence type="ECO:0000256" key="2">
    <source>
        <dbReference type="SAM" id="MobiDB-lite"/>
    </source>
</evidence>
<protein>
    <submittedName>
        <fullName evidence="5">Uncharacterized protein</fullName>
    </submittedName>
</protein>
<dbReference type="InterPro" id="IPR042201">
    <property type="entry name" value="FH2_Formin_sf"/>
</dbReference>
<dbReference type="PANTHER" id="PTHR46345">
    <property type="entry name" value="INVERTED FORMIN-2"/>
    <property type="match status" value="1"/>
</dbReference>
<evidence type="ECO:0000259" key="3">
    <source>
        <dbReference type="PROSITE" id="PS51232"/>
    </source>
</evidence>
<dbReference type="SMART" id="SM01139">
    <property type="entry name" value="Drf_FH3"/>
    <property type="match status" value="1"/>
</dbReference>
<organism evidence="5 6">
    <name type="scientific">Brachionus calyciflorus</name>
    <dbReference type="NCBI Taxonomy" id="104777"/>
    <lineage>
        <taxon>Eukaryota</taxon>
        <taxon>Metazoa</taxon>
        <taxon>Spiralia</taxon>
        <taxon>Gnathifera</taxon>
        <taxon>Rotifera</taxon>
        <taxon>Eurotatoria</taxon>
        <taxon>Monogononta</taxon>
        <taxon>Pseudotrocha</taxon>
        <taxon>Ploima</taxon>
        <taxon>Brachionidae</taxon>
        <taxon>Brachionus</taxon>
    </lineage>
</organism>
<reference evidence="5" key="1">
    <citation type="submission" date="2021-02" db="EMBL/GenBank/DDBJ databases">
        <authorList>
            <person name="Nowell W R."/>
        </authorList>
    </citation>
    <scope>NUCLEOTIDE SEQUENCE</scope>
    <source>
        <strain evidence="5">Ploen Becks lab</strain>
    </source>
</reference>
<dbReference type="Gene3D" id="1.25.10.10">
    <property type="entry name" value="Leucine-rich Repeat Variant"/>
    <property type="match status" value="1"/>
</dbReference>
<dbReference type="InterPro" id="IPR016024">
    <property type="entry name" value="ARM-type_fold"/>
</dbReference>
<dbReference type="InterPro" id="IPR010473">
    <property type="entry name" value="GTPase-bd"/>
</dbReference>
<dbReference type="GO" id="GO:0030036">
    <property type="term" value="P:actin cytoskeleton organization"/>
    <property type="evidence" value="ECO:0007669"/>
    <property type="project" value="InterPro"/>
</dbReference>
<feature type="compositionally biased region" description="Pro residues" evidence="2">
    <location>
        <begin position="487"/>
        <end position="497"/>
    </location>
</feature>
<feature type="domain" description="FH2" evidence="4">
    <location>
        <begin position="532"/>
        <end position="942"/>
    </location>
</feature>
<feature type="compositionally biased region" description="Low complexity" evidence="2">
    <location>
        <begin position="477"/>
        <end position="486"/>
    </location>
</feature>
<evidence type="ECO:0000259" key="4">
    <source>
        <dbReference type="PROSITE" id="PS51444"/>
    </source>
</evidence>
<dbReference type="SUPFAM" id="SSF101447">
    <property type="entry name" value="Formin homology 2 domain (FH2 domain)"/>
    <property type="match status" value="1"/>
</dbReference>
<dbReference type="EMBL" id="CAJNOC010000486">
    <property type="protein sequence ID" value="CAF0767609.1"/>
    <property type="molecule type" value="Genomic_DNA"/>
</dbReference>
<sequence length="1030" mass="117686">MEKSELFLKFRQIGRAIANLENDYSIESSSPEFCIQLLNYPNLKFFNKLNRKLRNSNKDWINEFIQSKGLFQLLYCVEYLCHKKTGSSLINSILISKCLNCIKEILNHKFGMECIIDMANEDQSFVHILVKAVLDQNQVVKKEIFQIFSAIAMYSESGYTLCLNILEMIKSEKGTSHRFSFFIDEIKNNVTSGSYLSVIIGFLNCLLSQPDDVKDRINLRLELITLKFSELYDELKKVQDSDLIIQLDLYETYQREDEAEAFEKNGFDINDPKEVFNSICFKNKDSKIKNQKFLELLQILYQLNDDESSAPESKNKFVNSINFLIASLRDISLRGNIISIRSDKSTQTSNKFDSNLYDKVSTATVHLKPPQYPPPPTPEATPTAPPRKNVVFRNKINSQINPEQINEISLIPPPPPLPVLNTSTETKAFEKLPNATQPPPPPPIGLLNLSHSSTPPPPPPIGNLNFAKMPPPPPPLGNLNSSSISIPTPPPPPPPPMNSMNLSNLPPPPPSLINKAIDKLESSIQNGSKTVYSTLPKANKPLKNFTWQKVPPTALSSNNLWKDVNDKDENVMLNFTILEELFAKTNQLIKKNNLETDQKKTDSKLMIKGISVLPQQEQLVTFLDSKQNMNVSVYLRKIKVPLNEFIQLILDGKSSEIGLDNLTCLKKILPEKSDVEAIQSFCETDPKNIDQLGRAEKFLKLLTDVPLYELRINLMNYIEEFDELYSLLLNPLEIYCKISKAILESISLKSFIRLVLAAGNYLNMNSYNGQAVGFKISILPKLIDVKTNKPSVSFLHVIVEEYDKHGHLNDNFLVDLKEISLINSNNIPTLSGNFKQLKKRNNDLLNELRQDTTPNEIKAQFIEKLENYDQKVNILQNLFEQIEAYKTKIVEYYCEDPLTFNLDEFLNIFREFCNHINTAREDIKARLINEEKILKRKKELDEIEKRRSDRLSKNFDTISKDDDQDNIVTNLLSNLKKGNMSGCRKSVKFSGLKLTTPSQDENQNAFRANLRSNLRSNQSNPLRFEFQREQ</sequence>
<dbReference type="InterPro" id="IPR014768">
    <property type="entry name" value="GBD/FH3_dom"/>
</dbReference>
<dbReference type="InterPro" id="IPR010472">
    <property type="entry name" value="FH3_dom"/>
</dbReference>
<dbReference type="OrthoDB" id="26518at2759"/>
<keyword evidence="1" id="KW-0175">Coiled coil</keyword>
<dbReference type="Pfam" id="PF06367">
    <property type="entry name" value="Drf_FH3"/>
    <property type="match status" value="1"/>
</dbReference>
<dbReference type="PANTHER" id="PTHR46345:SF8">
    <property type="entry name" value="FORMIN 3, ISOFORM B"/>
    <property type="match status" value="1"/>
</dbReference>
<feature type="compositionally biased region" description="Pro residues" evidence="2">
    <location>
        <begin position="370"/>
        <end position="385"/>
    </location>
</feature>
<feature type="region of interest" description="Disordered" evidence="2">
    <location>
        <begin position="431"/>
        <end position="499"/>
    </location>
</feature>
<dbReference type="Pfam" id="PF02181">
    <property type="entry name" value="FH2"/>
    <property type="match status" value="1"/>
</dbReference>
<dbReference type="InterPro" id="IPR015425">
    <property type="entry name" value="FH2_Formin"/>
</dbReference>
<dbReference type="Pfam" id="PF06371">
    <property type="entry name" value="Drf_GBD"/>
    <property type="match status" value="1"/>
</dbReference>
<dbReference type="PROSITE" id="PS51232">
    <property type="entry name" value="GBD_FH3"/>
    <property type="match status" value="1"/>
</dbReference>
<dbReference type="SMART" id="SM00498">
    <property type="entry name" value="FH2"/>
    <property type="match status" value="1"/>
</dbReference>
<evidence type="ECO:0000313" key="5">
    <source>
        <dbReference type="EMBL" id="CAF0767609.1"/>
    </source>
</evidence>